<gene>
    <name evidence="2" type="ORF">C5F44_05230</name>
</gene>
<evidence type="ECO:0000313" key="3">
    <source>
        <dbReference type="Proteomes" id="UP000241362"/>
    </source>
</evidence>
<protein>
    <submittedName>
        <fullName evidence="2">Uncharacterized protein</fullName>
    </submittedName>
</protein>
<comment type="caution">
    <text evidence="2">The sequence shown here is derived from an EMBL/GenBank/DDBJ whole genome shotgun (WGS) entry which is preliminary data.</text>
</comment>
<keyword evidence="3" id="KW-1185">Reference proteome</keyword>
<dbReference type="EMBL" id="PZKE01000004">
    <property type="protein sequence ID" value="PTE15222.1"/>
    <property type="molecule type" value="Genomic_DNA"/>
</dbReference>
<proteinExistence type="predicted"/>
<dbReference type="RefSeq" id="WP_107672473.1">
    <property type="nucleotide sequence ID" value="NZ_PZKE01000004.1"/>
</dbReference>
<dbReference type="AlphaFoldDB" id="A0A2T4JBE6"/>
<dbReference type="Proteomes" id="UP000241362">
    <property type="component" value="Unassembled WGS sequence"/>
</dbReference>
<accession>A0A2T4JBE6</accession>
<evidence type="ECO:0000256" key="1">
    <source>
        <dbReference type="SAM" id="MobiDB-lite"/>
    </source>
</evidence>
<organism evidence="2 3">
    <name type="scientific">Fuscovulum blasticum DSM 2131</name>
    <dbReference type="NCBI Taxonomy" id="1188250"/>
    <lineage>
        <taxon>Bacteria</taxon>
        <taxon>Pseudomonadati</taxon>
        <taxon>Pseudomonadota</taxon>
        <taxon>Alphaproteobacteria</taxon>
        <taxon>Rhodobacterales</taxon>
        <taxon>Paracoccaceae</taxon>
        <taxon>Pseudogemmobacter</taxon>
    </lineage>
</organism>
<reference evidence="2 3" key="1">
    <citation type="submission" date="2018-03" db="EMBL/GenBank/DDBJ databases">
        <title>Rhodobacter blasticus.</title>
        <authorList>
            <person name="Meyer T.E."/>
            <person name="Miller S."/>
            <person name="Lodha T."/>
            <person name="Gandham S."/>
            <person name="Chintalapati S."/>
            <person name="Chintalapati V.R."/>
        </authorList>
    </citation>
    <scope>NUCLEOTIDE SEQUENCE [LARGE SCALE GENOMIC DNA]</scope>
    <source>
        <strain evidence="2 3">DSM 2131</strain>
    </source>
</reference>
<sequence length="60" mass="6776">MGYNVSKTPFNLAEFLAEKAPARSMRGRPRYWPRNPRPQTDEATPALDGVTEVVETPEKT</sequence>
<name>A0A2T4JBE6_FUSBL</name>
<evidence type="ECO:0000313" key="2">
    <source>
        <dbReference type="EMBL" id="PTE15222.1"/>
    </source>
</evidence>
<feature type="region of interest" description="Disordered" evidence="1">
    <location>
        <begin position="22"/>
        <end position="44"/>
    </location>
</feature>